<accession>A0ABN7V287</accession>
<proteinExistence type="predicted"/>
<sequence length="315" mass="35682">MAAETRNLSNEDPIDTYFQDKLISARQLAKNKRPKVKNSARTSEIVVATNTTTVSASEIWFSTKLDTISTRVKKISGHMKIVDSLNRVKILELYILSAKKIKEKKVVGRIHLESSVKYWREVIKPAALGIAWLENGIPLFLRGIKSLDEEDESDKLYVQGGAFTDKGRNYKGQSKELDSEYGKREGREGTRGVAPDREFSNNSGKKININEKIEIGQECVVNKQDVRGCEIVEKKSGLCRVYIEFKAARNWLKPFSAAEIAQSERVVAHGKKILQGACRSLVDSKQRESSRLFDKKWNAGDWQLDNQVFEKLEAK</sequence>
<gene>
    <name evidence="2" type="ORF">GMARGA_LOCUS12737</name>
</gene>
<organism evidence="2 3">
    <name type="scientific">Gigaspora margarita</name>
    <dbReference type="NCBI Taxonomy" id="4874"/>
    <lineage>
        <taxon>Eukaryota</taxon>
        <taxon>Fungi</taxon>
        <taxon>Fungi incertae sedis</taxon>
        <taxon>Mucoromycota</taxon>
        <taxon>Glomeromycotina</taxon>
        <taxon>Glomeromycetes</taxon>
        <taxon>Diversisporales</taxon>
        <taxon>Gigasporaceae</taxon>
        <taxon>Gigaspora</taxon>
    </lineage>
</organism>
<evidence type="ECO:0000313" key="3">
    <source>
        <dbReference type="Proteomes" id="UP000789901"/>
    </source>
</evidence>
<evidence type="ECO:0000256" key="1">
    <source>
        <dbReference type="SAM" id="MobiDB-lite"/>
    </source>
</evidence>
<name>A0ABN7V287_GIGMA</name>
<keyword evidence="3" id="KW-1185">Reference proteome</keyword>
<feature type="region of interest" description="Disordered" evidence="1">
    <location>
        <begin position="174"/>
        <end position="193"/>
    </location>
</feature>
<dbReference type="EMBL" id="CAJVQB010007889">
    <property type="protein sequence ID" value="CAG8710830.1"/>
    <property type="molecule type" value="Genomic_DNA"/>
</dbReference>
<comment type="caution">
    <text evidence="2">The sequence shown here is derived from an EMBL/GenBank/DDBJ whole genome shotgun (WGS) entry which is preliminary data.</text>
</comment>
<protein>
    <submittedName>
        <fullName evidence="2">17873_t:CDS:1</fullName>
    </submittedName>
</protein>
<reference evidence="2 3" key="1">
    <citation type="submission" date="2021-06" db="EMBL/GenBank/DDBJ databases">
        <authorList>
            <person name="Kallberg Y."/>
            <person name="Tangrot J."/>
            <person name="Rosling A."/>
        </authorList>
    </citation>
    <scope>NUCLEOTIDE SEQUENCE [LARGE SCALE GENOMIC DNA]</scope>
    <source>
        <strain evidence="2 3">120-4 pot B 10/14</strain>
    </source>
</reference>
<evidence type="ECO:0000313" key="2">
    <source>
        <dbReference type="EMBL" id="CAG8710830.1"/>
    </source>
</evidence>
<dbReference type="Proteomes" id="UP000789901">
    <property type="component" value="Unassembled WGS sequence"/>
</dbReference>